<accession>J9D7P1</accession>
<dbReference type="InterPro" id="IPR001640">
    <property type="entry name" value="Lgt"/>
</dbReference>
<dbReference type="Pfam" id="PF01790">
    <property type="entry name" value="LGT"/>
    <property type="match status" value="1"/>
</dbReference>
<dbReference type="AlphaFoldDB" id="J9D7P1"/>
<dbReference type="GO" id="GO:0042158">
    <property type="term" value="P:lipoprotein biosynthetic process"/>
    <property type="evidence" value="ECO:0007669"/>
    <property type="project" value="InterPro"/>
</dbReference>
<evidence type="ECO:0000256" key="6">
    <source>
        <dbReference type="SAM" id="Phobius"/>
    </source>
</evidence>
<dbReference type="NCBIfam" id="TIGR00544">
    <property type="entry name" value="lgt"/>
    <property type="match status" value="1"/>
</dbReference>
<dbReference type="EMBL" id="AMCI01000539">
    <property type="protein sequence ID" value="EJX08806.1"/>
    <property type="molecule type" value="Genomic_DNA"/>
</dbReference>
<dbReference type="PROSITE" id="PS01311">
    <property type="entry name" value="LGT"/>
    <property type="match status" value="1"/>
</dbReference>
<feature type="transmembrane region" description="Helical" evidence="6">
    <location>
        <begin position="182"/>
        <end position="200"/>
    </location>
</feature>
<keyword evidence="5 6" id="KW-0472">Membrane</keyword>
<dbReference type="GO" id="GO:0005886">
    <property type="term" value="C:plasma membrane"/>
    <property type="evidence" value="ECO:0007669"/>
    <property type="project" value="InterPro"/>
</dbReference>
<dbReference type="PANTHER" id="PTHR30589">
    <property type="entry name" value="PROLIPOPROTEIN DIACYLGLYCERYL TRANSFERASE"/>
    <property type="match status" value="1"/>
</dbReference>
<reference evidence="7" key="1">
    <citation type="journal article" date="2012" name="PLoS ONE">
        <title>Gene sets for utilization of primary and secondary nutrition supplies in the distal gut of endangered iberian lynx.</title>
        <authorList>
            <person name="Alcaide M."/>
            <person name="Messina E."/>
            <person name="Richter M."/>
            <person name="Bargiela R."/>
            <person name="Peplies J."/>
            <person name="Huws S.A."/>
            <person name="Newbold C.J."/>
            <person name="Golyshin P.N."/>
            <person name="Simon M.A."/>
            <person name="Lopez G."/>
            <person name="Yakimov M.M."/>
            <person name="Ferrer M."/>
        </authorList>
    </citation>
    <scope>NUCLEOTIDE SEQUENCE</scope>
</reference>
<evidence type="ECO:0000256" key="1">
    <source>
        <dbReference type="ARBA" id="ARBA00022475"/>
    </source>
</evidence>
<comment type="caution">
    <text evidence="7">The sequence shown here is derived from an EMBL/GenBank/DDBJ whole genome shotgun (WGS) entry which is preliminary data.</text>
</comment>
<keyword evidence="3 6" id="KW-0812">Transmembrane</keyword>
<organism evidence="7">
    <name type="scientific">gut metagenome</name>
    <dbReference type="NCBI Taxonomy" id="749906"/>
    <lineage>
        <taxon>unclassified sequences</taxon>
        <taxon>metagenomes</taxon>
        <taxon>organismal metagenomes</taxon>
    </lineage>
</organism>
<evidence type="ECO:0000256" key="3">
    <source>
        <dbReference type="ARBA" id="ARBA00022692"/>
    </source>
</evidence>
<evidence type="ECO:0000256" key="4">
    <source>
        <dbReference type="ARBA" id="ARBA00022989"/>
    </source>
</evidence>
<dbReference type="HAMAP" id="MF_01147">
    <property type="entry name" value="Lgt"/>
    <property type="match status" value="1"/>
</dbReference>
<evidence type="ECO:0000313" key="7">
    <source>
        <dbReference type="EMBL" id="EJX08806.1"/>
    </source>
</evidence>
<dbReference type="GO" id="GO:0008961">
    <property type="term" value="F:phosphatidylglycerol-prolipoprotein diacylglyceryl transferase activity"/>
    <property type="evidence" value="ECO:0007669"/>
    <property type="project" value="InterPro"/>
</dbReference>
<keyword evidence="2 7" id="KW-0808">Transferase</keyword>
<feature type="transmembrane region" description="Helical" evidence="6">
    <location>
        <begin position="68"/>
        <end position="92"/>
    </location>
</feature>
<evidence type="ECO:0000256" key="2">
    <source>
        <dbReference type="ARBA" id="ARBA00022679"/>
    </source>
</evidence>
<keyword evidence="4 6" id="KW-1133">Transmembrane helix</keyword>
<keyword evidence="7" id="KW-0328">Glycosyltransferase</keyword>
<protein>
    <submittedName>
        <fullName evidence="7">Prolipoprotein diacylglyceryl transferase</fullName>
        <ecNumber evidence="7">2.4.99.-</ecNumber>
    </submittedName>
</protein>
<evidence type="ECO:0000256" key="5">
    <source>
        <dbReference type="ARBA" id="ARBA00023136"/>
    </source>
</evidence>
<gene>
    <name evidence="7" type="ORF">EVA_03086</name>
</gene>
<keyword evidence="7" id="KW-0449">Lipoprotein</keyword>
<name>J9D7P1_9ZZZZ</name>
<dbReference type="PANTHER" id="PTHR30589:SF0">
    <property type="entry name" value="PHOSPHATIDYLGLYCEROL--PROLIPOPROTEIN DIACYLGLYCERYL TRANSFERASE"/>
    <property type="match status" value="1"/>
</dbReference>
<feature type="transmembrane region" description="Helical" evidence="6">
    <location>
        <begin position="36"/>
        <end position="56"/>
    </location>
</feature>
<dbReference type="EC" id="2.4.99.-" evidence="7"/>
<feature type="transmembrane region" description="Helical" evidence="6">
    <location>
        <begin position="220"/>
        <end position="239"/>
    </location>
</feature>
<keyword evidence="1" id="KW-1003">Cell membrane</keyword>
<sequence>MVRVDVPCRLCSVLDFGKKRAGESWRGVDAEDLENLLFYGIFGVVLGGRLGYCLLYQPEYYLSHPQSILALWEGGMSAHGGMIGVIVVMLLFCRFRSHSFWQTADFVAPLVPLGLMCGRIGNFINGELWGRPASESLPWAMIFPQALDGGVPRHPSQLYEAFGEGFLLFLLLWIVSKRPRPSGLISGLFLLGYGFVRFTVEYFREPDAFLGLQALGLTRGQWYSLPLILLGILIMCWAVKKNVSCKKEE</sequence>
<proteinExistence type="inferred from homology"/>